<evidence type="ECO:0000313" key="1">
    <source>
        <dbReference type="EMBL" id="SFR29895.1"/>
    </source>
</evidence>
<dbReference type="InterPro" id="IPR008949">
    <property type="entry name" value="Isoprenoid_synthase_dom_sf"/>
</dbReference>
<gene>
    <name evidence="1" type="ORF">SAMN04488564_12310</name>
</gene>
<proteinExistence type="predicted"/>
<dbReference type="EMBL" id="FOYL01000023">
    <property type="protein sequence ID" value="SFR29895.1"/>
    <property type="molecule type" value="Genomic_DNA"/>
</dbReference>
<reference evidence="2" key="1">
    <citation type="submission" date="2016-10" db="EMBL/GenBank/DDBJ databases">
        <authorList>
            <person name="Varghese N."/>
            <person name="Submissions S."/>
        </authorList>
    </citation>
    <scope>NUCLEOTIDE SEQUENCE [LARGE SCALE GENOMIC DNA]</scope>
    <source>
        <strain evidence="2">DSM 44232</strain>
    </source>
</reference>
<protein>
    <submittedName>
        <fullName evidence="1">Geranylgeranyl diphosphate synthase, type I</fullName>
    </submittedName>
</protein>
<dbReference type="STRING" id="84724.SAMN04488564_12310"/>
<evidence type="ECO:0000313" key="2">
    <source>
        <dbReference type="Proteomes" id="UP000198583"/>
    </source>
</evidence>
<organism evidence="1 2">
    <name type="scientific">Lentzea waywayandensis</name>
    <dbReference type="NCBI Taxonomy" id="84724"/>
    <lineage>
        <taxon>Bacteria</taxon>
        <taxon>Bacillati</taxon>
        <taxon>Actinomycetota</taxon>
        <taxon>Actinomycetes</taxon>
        <taxon>Pseudonocardiales</taxon>
        <taxon>Pseudonocardiaceae</taxon>
        <taxon>Lentzea</taxon>
    </lineage>
</organism>
<name>A0A1I6FIY0_9PSEU</name>
<accession>A0A1I6FIY0</accession>
<dbReference type="AlphaFoldDB" id="A0A1I6FIY0"/>
<dbReference type="Proteomes" id="UP000198583">
    <property type="component" value="Unassembled WGS sequence"/>
</dbReference>
<dbReference type="Gene3D" id="1.10.600.10">
    <property type="entry name" value="Farnesyl Diphosphate Synthase"/>
    <property type="match status" value="1"/>
</dbReference>
<keyword evidence="2" id="KW-1185">Reference proteome</keyword>
<sequence>MTLGSADGTKIAELYRSAQLSDGQLLELAGLIERAGGREWTQTAAEEQIEAATACLTAAEVVPGIAGKLQELANLVLSRKH</sequence>